<dbReference type="CDD" id="cd03220">
    <property type="entry name" value="ABC_KpsT_Wzt"/>
    <property type="match status" value="1"/>
</dbReference>
<dbReference type="InterPro" id="IPR050683">
    <property type="entry name" value="Bact_Polysacc_Export_ATP-bd"/>
</dbReference>
<evidence type="ECO:0000256" key="2">
    <source>
        <dbReference type="ARBA" id="ARBA00022448"/>
    </source>
</evidence>
<dbReference type="EMBL" id="JAQQEZ010000021">
    <property type="protein sequence ID" value="MFM0004538.1"/>
    <property type="molecule type" value="Genomic_DNA"/>
</dbReference>
<evidence type="ECO:0000256" key="5">
    <source>
        <dbReference type="ARBA" id="ARBA00022741"/>
    </source>
</evidence>
<accession>A0ABW9AX23</accession>
<dbReference type="Gene3D" id="3.40.50.300">
    <property type="entry name" value="P-loop containing nucleotide triphosphate hydrolases"/>
    <property type="match status" value="1"/>
</dbReference>
<evidence type="ECO:0000259" key="7">
    <source>
        <dbReference type="PROSITE" id="PS50893"/>
    </source>
</evidence>
<dbReference type="InterPro" id="IPR003439">
    <property type="entry name" value="ABC_transporter-like_ATP-bd"/>
</dbReference>
<dbReference type="SUPFAM" id="SSF52540">
    <property type="entry name" value="P-loop containing nucleoside triphosphate hydrolases"/>
    <property type="match status" value="1"/>
</dbReference>
<evidence type="ECO:0000256" key="4">
    <source>
        <dbReference type="ARBA" id="ARBA00022519"/>
    </source>
</evidence>
<organism evidence="8 9">
    <name type="scientific">Paraburkholderia dipogonis</name>
    <dbReference type="NCBI Taxonomy" id="1211383"/>
    <lineage>
        <taxon>Bacteria</taxon>
        <taxon>Pseudomonadati</taxon>
        <taxon>Pseudomonadota</taxon>
        <taxon>Betaproteobacteria</taxon>
        <taxon>Burkholderiales</taxon>
        <taxon>Burkholderiaceae</taxon>
        <taxon>Paraburkholderia</taxon>
    </lineage>
</organism>
<dbReference type="Proteomes" id="UP001629230">
    <property type="component" value="Unassembled WGS sequence"/>
</dbReference>
<dbReference type="PANTHER" id="PTHR46743">
    <property type="entry name" value="TEICHOIC ACIDS EXPORT ATP-BINDING PROTEIN TAGH"/>
    <property type="match status" value="1"/>
</dbReference>
<evidence type="ECO:0000256" key="1">
    <source>
        <dbReference type="ARBA" id="ARBA00005417"/>
    </source>
</evidence>
<proteinExistence type="inferred from homology"/>
<dbReference type="PROSITE" id="PS50893">
    <property type="entry name" value="ABC_TRANSPORTER_2"/>
    <property type="match status" value="1"/>
</dbReference>
<dbReference type="InterPro" id="IPR015860">
    <property type="entry name" value="ABC_transpr_TagH-like"/>
</dbReference>
<comment type="caution">
    <text evidence="8">The sequence shown here is derived from an EMBL/GenBank/DDBJ whole genome shotgun (WGS) entry which is preliminary data.</text>
</comment>
<reference evidence="8 9" key="1">
    <citation type="journal article" date="2024" name="Chem. Sci.">
        <title>Discovery of megapolipeptins by genome mining of a Burkholderiales bacteria collection.</title>
        <authorList>
            <person name="Paulo B.S."/>
            <person name="Recchia M.J.J."/>
            <person name="Lee S."/>
            <person name="Fergusson C.H."/>
            <person name="Romanowski S.B."/>
            <person name="Hernandez A."/>
            <person name="Krull N."/>
            <person name="Liu D.Y."/>
            <person name="Cavanagh H."/>
            <person name="Bos A."/>
            <person name="Gray C.A."/>
            <person name="Murphy B.T."/>
            <person name="Linington R.G."/>
            <person name="Eustaquio A.S."/>
        </authorList>
    </citation>
    <scope>NUCLEOTIDE SEQUENCE [LARGE SCALE GENOMIC DNA]</scope>
    <source>
        <strain evidence="8 9">RL17-350-BIC-A</strain>
    </source>
</reference>
<sequence length="493" mass="54606">MVLDDIAIHVRELSKRYELYAKPHHRLAQMLLRGRRQFFGEFWPLRNISFNVKKGEAVGIVGRNGAGKSTLLQIIAGVLSPTQGDVEVHGRVAALLELGSGFNPEFTGRENAYLNGSILGLSRKEMDAAMPEIIRFAAIGDFFDQPVKHYSSGMMVRVAFAVQVQLNPDVLIVDEALAVGDALFQKRCYQRIRQLRDRGVAILFVSHDIESVRTFTDRAILLHHGEVMAAGPSGEVVLAYRKLLHDEENLAKQKEIAEHKQAVKADTAPKVAAPVESPQLTAPAATAEPLEAAAAEGHLAQAVSNVSDAADQMETDARNEGGKFEFGSLEALITDVSVLDGAGEQCTTFYTGDTVKIVVKFSIREDMDKLYVNLRIRNKEGIKMYSWGTFNQDAELIAGKQDGFIFWNRKFRAGEEHSVVFTMDSCSLGENFYEVQASLIHQESMNFSDQAILHWIDEAAFFMVRARVDTHFFGGVCDLHMRAELEAPTGEAS</sequence>
<dbReference type="Pfam" id="PF14524">
    <property type="entry name" value="Wzt_C"/>
    <property type="match status" value="1"/>
</dbReference>
<name>A0ABW9AX23_9BURK</name>
<dbReference type="Gene3D" id="2.70.50.60">
    <property type="entry name" value="abc- transporter (atp binding component) like domain"/>
    <property type="match status" value="1"/>
</dbReference>
<dbReference type="GO" id="GO:0005524">
    <property type="term" value="F:ATP binding"/>
    <property type="evidence" value="ECO:0007669"/>
    <property type="project" value="UniProtKB-KW"/>
</dbReference>
<dbReference type="PANTHER" id="PTHR46743:SF2">
    <property type="entry name" value="TEICHOIC ACIDS EXPORT ATP-BINDING PROTEIN TAGH"/>
    <property type="match status" value="1"/>
</dbReference>
<dbReference type="CDD" id="cd10147">
    <property type="entry name" value="Wzt_C-like"/>
    <property type="match status" value="1"/>
</dbReference>
<dbReference type="SMART" id="SM00382">
    <property type="entry name" value="AAA"/>
    <property type="match status" value="1"/>
</dbReference>
<keyword evidence="4" id="KW-0997">Cell inner membrane</keyword>
<protein>
    <submittedName>
        <fullName evidence="8">ABC transporter ATP-binding protein</fullName>
    </submittedName>
</protein>
<dbReference type="PROSITE" id="PS00211">
    <property type="entry name" value="ABC_TRANSPORTER_1"/>
    <property type="match status" value="1"/>
</dbReference>
<dbReference type="InterPro" id="IPR027417">
    <property type="entry name" value="P-loop_NTPase"/>
</dbReference>
<evidence type="ECO:0000313" key="9">
    <source>
        <dbReference type="Proteomes" id="UP001629230"/>
    </source>
</evidence>
<evidence type="ECO:0000256" key="6">
    <source>
        <dbReference type="ARBA" id="ARBA00022840"/>
    </source>
</evidence>
<keyword evidence="9" id="KW-1185">Reference proteome</keyword>
<gene>
    <name evidence="8" type="ORF">PQR57_26365</name>
</gene>
<feature type="domain" description="ABC transporter" evidence="7">
    <location>
        <begin position="8"/>
        <end position="249"/>
    </location>
</feature>
<evidence type="ECO:0000313" key="8">
    <source>
        <dbReference type="EMBL" id="MFM0004538.1"/>
    </source>
</evidence>
<dbReference type="InterPro" id="IPR029439">
    <property type="entry name" value="Wzt_C"/>
</dbReference>
<keyword evidence="6 8" id="KW-0067">ATP-binding</keyword>
<evidence type="ECO:0000256" key="3">
    <source>
        <dbReference type="ARBA" id="ARBA00022475"/>
    </source>
</evidence>
<dbReference type="InterPro" id="IPR003593">
    <property type="entry name" value="AAA+_ATPase"/>
</dbReference>
<keyword evidence="4" id="KW-0472">Membrane</keyword>
<keyword evidence="5" id="KW-0547">Nucleotide-binding</keyword>
<dbReference type="InterPro" id="IPR017871">
    <property type="entry name" value="ABC_transporter-like_CS"/>
</dbReference>
<keyword evidence="3" id="KW-1003">Cell membrane</keyword>
<comment type="similarity">
    <text evidence="1">Belongs to the ABC transporter superfamily.</text>
</comment>
<dbReference type="Pfam" id="PF00005">
    <property type="entry name" value="ABC_tran"/>
    <property type="match status" value="1"/>
</dbReference>
<keyword evidence="2" id="KW-0813">Transport</keyword>